<gene>
    <name evidence="8" type="ORF">RDI58_006693</name>
</gene>
<feature type="transmembrane region" description="Helical" evidence="7">
    <location>
        <begin position="96"/>
        <end position="113"/>
    </location>
</feature>
<protein>
    <recommendedName>
        <fullName evidence="10">Purine transporter</fullName>
    </recommendedName>
</protein>
<comment type="similarity">
    <text evidence="2">Belongs to the purine permeases (TC 2.A.7.14) family.</text>
</comment>
<dbReference type="InterPro" id="IPR030182">
    <property type="entry name" value="PUP_plant"/>
</dbReference>
<keyword evidence="9" id="KW-1185">Reference proteome</keyword>
<dbReference type="GO" id="GO:0005345">
    <property type="term" value="F:purine nucleobase transmembrane transporter activity"/>
    <property type="evidence" value="ECO:0007669"/>
    <property type="project" value="UniProtKB-ARBA"/>
</dbReference>
<comment type="caution">
    <text evidence="8">The sequence shown here is derived from an EMBL/GenBank/DDBJ whole genome shotgun (WGS) entry which is preliminary data.</text>
</comment>
<evidence type="ECO:0000256" key="1">
    <source>
        <dbReference type="ARBA" id="ARBA00004370"/>
    </source>
</evidence>
<evidence type="ECO:0000313" key="8">
    <source>
        <dbReference type="EMBL" id="KAK6793240.1"/>
    </source>
</evidence>
<feature type="transmembrane region" description="Helical" evidence="7">
    <location>
        <begin position="69"/>
        <end position="89"/>
    </location>
</feature>
<feature type="transmembrane region" description="Helical" evidence="7">
    <location>
        <begin position="6"/>
        <end position="23"/>
    </location>
</feature>
<name>A0AAN8YHV8_SOLBU</name>
<keyword evidence="3" id="KW-0813">Transport</keyword>
<evidence type="ECO:0000256" key="4">
    <source>
        <dbReference type="ARBA" id="ARBA00022692"/>
    </source>
</evidence>
<keyword evidence="5 7" id="KW-1133">Transmembrane helix</keyword>
<evidence type="ECO:0000256" key="5">
    <source>
        <dbReference type="ARBA" id="ARBA00022989"/>
    </source>
</evidence>
<dbReference type="EMBL" id="JBANQN010000003">
    <property type="protein sequence ID" value="KAK6793240.1"/>
    <property type="molecule type" value="Genomic_DNA"/>
</dbReference>
<keyword evidence="6 7" id="KW-0472">Membrane</keyword>
<dbReference type="GO" id="GO:0016020">
    <property type="term" value="C:membrane"/>
    <property type="evidence" value="ECO:0007669"/>
    <property type="project" value="UniProtKB-SubCell"/>
</dbReference>
<evidence type="ECO:0000256" key="3">
    <source>
        <dbReference type="ARBA" id="ARBA00022448"/>
    </source>
</evidence>
<dbReference type="PANTHER" id="PTHR31376:SF40">
    <property type="entry name" value="PURINE PERMEASE-RELATED"/>
    <property type="match status" value="1"/>
</dbReference>
<evidence type="ECO:0000256" key="2">
    <source>
        <dbReference type="ARBA" id="ARBA00006213"/>
    </source>
</evidence>
<dbReference type="Pfam" id="PF16913">
    <property type="entry name" value="PUNUT"/>
    <property type="match status" value="1"/>
</dbReference>
<organism evidence="8 9">
    <name type="scientific">Solanum bulbocastanum</name>
    <name type="common">Wild potato</name>
    <dbReference type="NCBI Taxonomy" id="147425"/>
    <lineage>
        <taxon>Eukaryota</taxon>
        <taxon>Viridiplantae</taxon>
        <taxon>Streptophyta</taxon>
        <taxon>Embryophyta</taxon>
        <taxon>Tracheophyta</taxon>
        <taxon>Spermatophyta</taxon>
        <taxon>Magnoliopsida</taxon>
        <taxon>eudicotyledons</taxon>
        <taxon>Gunneridae</taxon>
        <taxon>Pentapetalae</taxon>
        <taxon>asterids</taxon>
        <taxon>lamiids</taxon>
        <taxon>Solanales</taxon>
        <taxon>Solanaceae</taxon>
        <taxon>Solanoideae</taxon>
        <taxon>Solaneae</taxon>
        <taxon>Solanum</taxon>
    </lineage>
</organism>
<evidence type="ECO:0000256" key="7">
    <source>
        <dbReference type="SAM" id="Phobius"/>
    </source>
</evidence>
<proteinExistence type="inferred from homology"/>
<dbReference type="AlphaFoldDB" id="A0AAN8YHV8"/>
<dbReference type="PANTHER" id="PTHR31376">
    <property type="entry name" value="OS09G0467300 PROTEIN-RELATED"/>
    <property type="match status" value="1"/>
</dbReference>
<dbReference type="GO" id="GO:0015211">
    <property type="term" value="F:purine nucleoside transmembrane transporter activity"/>
    <property type="evidence" value="ECO:0007669"/>
    <property type="project" value="InterPro"/>
</dbReference>
<reference evidence="8 9" key="1">
    <citation type="submission" date="2024-02" db="EMBL/GenBank/DDBJ databases">
        <title>de novo genome assembly of Solanum bulbocastanum strain 11H21.</title>
        <authorList>
            <person name="Hosaka A.J."/>
        </authorList>
    </citation>
    <scope>NUCLEOTIDE SEQUENCE [LARGE SCALE GENOMIC DNA]</scope>
    <source>
        <tissue evidence="8">Young leaves</tissue>
    </source>
</reference>
<accession>A0AAN8YHV8</accession>
<dbReference type="Proteomes" id="UP001371456">
    <property type="component" value="Unassembled WGS sequence"/>
</dbReference>
<comment type="subcellular location">
    <subcellularLocation>
        <location evidence="1">Membrane</location>
    </subcellularLocation>
</comment>
<evidence type="ECO:0008006" key="10">
    <source>
        <dbReference type="Google" id="ProtNLM"/>
    </source>
</evidence>
<feature type="transmembrane region" description="Helical" evidence="7">
    <location>
        <begin position="44"/>
        <end position="63"/>
    </location>
</feature>
<sequence length="155" mass="17210">MTIYESLVASFANLVVIFASGGWRNLRQEMNNFGLGKKSYVMNLIGTAISWQFFTVGSTGLIFKVSSLFSNVISILGVPMAPVFSVLFLHKKMSGVKVISMFFAMWGFLSYMYQHYLDDLENKAEKSLVCEVSCVQAGSHEGSHPEGVCDVDRLL</sequence>
<evidence type="ECO:0000313" key="9">
    <source>
        <dbReference type="Proteomes" id="UP001371456"/>
    </source>
</evidence>
<keyword evidence="4 7" id="KW-0812">Transmembrane</keyword>
<evidence type="ECO:0000256" key="6">
    <source>
        <dbReference type="ARBA" id="ARBA00023136"/>
    </source>
</evidence>